<dbReference type="Pfam" id="PF02367">
    <property type="entry name" value="TsaE"/>
    <property type="match status" value="1"/>
</dbReference>
<dbReference type="InterPro" id="IPR027417">
    <property type="entry name" value="P-loop_NTPase"/>
</dbReference>
<dbReference type="InterPro" id="IPR003442">
    <property type="entry name" value="T6A_TsaE"/>
</dbReference>
<keyword evidence="5" id="KW-0819">tRNA processing</keyword>
<reference evidence="11 12" key="1">
    <citation type="submission" date="2023-07" db="EMBL/GenBank/DDBJ databases">
        <authorList>
            <person name="Lian W.-H."/>
        </authorList>
    </citation>
    <scope>NUCLEOTIDE SEQUENCE [LARGE SCALE GENOMIC DNA]</scope>
    <source>
        <strain evidence="11 12">SYSU DXS3180</strain>
    </source>
</reference>
<evidence type="ECO:0000313" key="11">
    <source>
        <dbReference type="EMBL" id="MEX6688427.1"/>
    </source>
</evidence>
<evidence type="ECO:0000256" key="8">
    <source>
        <dbReference type="ARBA" id="ARBA00022840"/>
    </source>
</evidence>
<evidence type="ECO:0000256" key="3">
    <source>
        <dbReference type="ARBA" id="ARBA00019010"/>
    </source>
</evidence>
<gene>
    <name evidence="11" type="primary">tsaE</name>
    <name evidence="11" type="ORF">QTN47_13015</name>
</gene>
<evidence type="ECO:0000256" key="9">
    <source>
        <dbReference type="ARBA" id="ARBA00022842"/>
    </source>
</evidence>
<evidence type="ECO:0000256" key="4">
    <source>
        <dbReference type="ARBA" id="ARBA00022490"/>
    </source>
</evidence>
<evidence type="ECO:0000256" key="7">
    <source>
        <dbReference type="ARBA" id="ARBA00022741"/>
    </source>
</evidence>
<evidence type="ECO:0000256" key="1">
    <source>
        <dbReference type="ARBA" id="ARBA00004496"/>
    </source>
</evidence>
<evidence type="ECO:0000313" key="12">
    <source>
        <dbReference type="Proteomes" id="UP001560573"/>
    </source>
</evidence>
<dbReference type="Proteomes" id="UP001560573">
    <property type="component" value="Unassembled WGS sequence"/>
</dbReference>
<dbReference type="EMBL" id="JAULBC010000004">
    <property type="protein sequence ID" value="MEX6688427.1"/>
    <property type="molecule type" value="Genomic_DNA"/>
</dbReference>
<dbReference type="RefSeq" id="WP_369329837.1">
    <property type="nucleotide sequence ID" value="NZ_JAULBC010000004.1"/>
</dbReference>
<sequence length="137" mass="15496">MDIQFNLSTIKEAVQSLWNAGKDTKVWVFHGEMGAGKTTVIHALCEQLGVKQAISSPTFAIINEYNSPIAGAIYHMDWYRMRDEEEAIQAGIEDCLLSGNYCFVEWPEKAENILPEKVFNVYLKATDHENRLLTVNA</sequence>
<organism evidence="11 12">
    <name type="scientific">Danxiaibacter flavus</name>
    <dbReference type="NCBI Taxonomy" id="3049108"/>
    <lineage>
        <taxon>Bacteria</taxon>
        <taxon>Pseudomonadati</taxon>
        <taxon>Bacteroidota</taxon>
        <taxon>Chitinophagia</taxon>
        <taxon>Chitinophagales</taxon>
        <taxon>Chitinophagaceae</taxon>
        <taxon>Danxiaibacter</taxon>
    </lineage>
</organism>
<dbReference type="NCBIfam" id="TIGR00150">
    <property type="entry name" value="T6A_YjeE"/>
    <property type="match status" value="1"/>
</dbReference>
<keyword evidence="12" id="KW-1185">Reference proteome</keyword>
<keyword evidence="7" id="KW-0547">Nucleotide-binding</keyword>
<evidence type="ECO:0000256" key="5">
    <source>
        <dbReference type="ARBA" id="ARBA00022694"/>
    </source>
</evidence>
<evidence type="ECO:0000256" key="2">
    <source>
        <dbReference type="ARBA" id="ARBA00007599"/>
    </source>
</evidence>
<dbReference type="PANTHER" id="PTHR33540">
    <property type="entry name" value="TRNA THREONYLCARBAMOYLADENOSINE BIOSYNTHESIS PROTEIN TSAE"/>
    <property type="match status" value="1"/>
</dbReference>
<proteinExistence type="inferred from homology"/>
<keyword evidence="6" id="KW-0479">Metal-binding</keyword>
<keyword evidence="8" id="KW-0067">ATP-binding</keyword>
<evidence type="ECO:0000256" key="10">
    <source>
        <dbReference type="ARBA" id="ARBA00032441"/>
    </source>
</evidence>
<dbReference type="SUPFAM" id="SSF52540">
    <property type="entry name" value="P-loop containing nucleoside triphosphate hydrolases"/>
    <property type="match status" value="1"/>
</dbReference>
<comment type="subcellular location">
    <subcellularLocation>
        <location evidence="1">Cytoplasm</location>
    </subcellularLocation>
</comment>
<dbReference type="Gene3D" id="3.40.50.300">
    <property type="entry name" value="P-loop containing nucleotide triphosphate hydrolases"/>
    <property type="match status" value="1"/>
</dbReference>
<dbReference type="PANTHER" id="PTHR33540:SF2">
    <property type="entry name" value="TRNA THREONYLCARBAMOYLADENOSINE BIOSYNTHESIS PROTEIN TSAE"/>
    <property type="match status" value="1"/>
</dbReference>
<keyword evidence="9" id="KW-0460">Magnesium</keyword>
<comment type="caution">
    <text evidence="11">The sequence shown here is derived from an EMBL/GenBank/DDBJ whole genome shotgun (WGS) entry which is preliminary data.</text>
</comment>
<keyword evidence="4" id="KW-0963">Cytoplasm</keyword>
<comment type="similarity">
    <text evidence="2">Belongs to the TsaE family.</text>
</comment>
<evidence type="ECO:0000256" key="6">
    <source>
        <dbReference type="ARBA" id="ARBA00022723"/>
    </source>
</evidence>
<name>A0ABV3ZEW6_9BACT</name>
<protein>
    <recommendedName>
        <fullName evidence="3">tRNA threonylcarbamoyladenosine biosynthesis protein TsaE</fullName>
    </recommendedName>
    <alternativeName>
        <fullName evidence="10">t(6)A37 threonylcarbamoyladenosine biosynthesis protein TsaE</fullName>
    </alternativeName>
</protein>
<accession>A0ABV3ZEW6</accession>